<organism evidence="2">
    <name type="scientific">Tanacetum cinerariifolium</name>
    <name type="common">Dalmatian daisy</name>
    <name type="synonym">Chrysanthemum cinerariifolium</name>
    <dbReference type="NCBI Taxonomy" id="118510"/>
    <lineage>
        <taxon>Eukaryota</taxon>
        <taxon>Viridiplantae</taxon>
        <taxon>Streptophyta</taxon>
        <taxon>Embryophyta</taxon>
        <taxon>Tracheophyta</taxon>
        <taxon>Spermatophyta</taxon>
        <taxon>Magnoliopsida</taxon>
        <taxon>eudicotyledons</taxon>
        <taxon>Gunneridae</taxon>
        <taxon>Pentapetalae</taxon>
        <taxon>asterids</taxon>
        <taxon>campanulids</taxon>
        <taxon>Asterales</taxon>
        <taxon>Asteraceae</taxon>
        <taxon>Asteroideae</taxon>
        <taxon>Anthemideae</taxon>
        <taxon>Anthemidinae</taxon>
        <taxon>Tanacetum</taxon>
    </lineage>
</organism>
<evidence type="ECO:0000256" key="1">
    <source>
        <dbReference type="SAM" id="Phobius"/>
    </source>
</evidence>
<keyword evidence="2" id="KW-0548">Nucleotidyltransferase</keyword>
<keyword evidence="2" id="KW-0695">RNA-directed DNA polymerase</keyword>
<evidence type="ECO:0000313" key="2">
    <source>
        <dbReference type="EMBL" id="GEU92509.1"/>
    </source>
</evidence>
<sequence>MHRRRPMKVKDVSSISNLRTLIMEEGFFVVNLVYLGGILLNVWSRETFTRIGKKWGEALDIEDNVDSSFGRKRLCIKSKLPLSILESFKVIFKGKVYMVRARELFTWSLIFLGQKEMEYTSDEESDVGPQKVPDRSQNWNKGVFCEGSNFFLTLVADLETKDALVMSFIDDNTDSHVALEKSSFNLEQNLNTRHVLIKPGGSWYLRPTPVLCSLRRRGKDGKAIDMQALAKLILDCLTCHKQYDNLPIGNEDAVFHHKWADLKKENGVAYDLISLFLQNLDSLDYSEVYLHPFFLTWAQHLDFLQDMSE</sequence>
<keyword evidence="2" id="KW-0808">Transferase</keyword>
<feature type="transmembrane region" description="Helical" evidence="1">
    <location>
        <begin position="21"/>
        <end position="43"/>
    </location>
</feature>
<comment type="caution">
    <text evidence="2">The sequence shown here is derived from an EMBL/GenBank/DDBJ whole genome shotgun (WGS) entry which is preliminary data.</text>
</comment>
<dbReference type="EMBL" id="BKCJ010010645">
    <property type="protein sequence ID" value="GEU92509.1"/>
    <property type="molecule type" value="Genomic_DNA"/>
</dbReference>
<keyword evidence="1" id="KW-0812">Transmembrane</keyword>
<proteinExistence type="predicted"/>
<keyword evidence="1" id="KW-1133">Transmembrane helix</keyword>
<reference evidence="2" key="1">
    <citation type="journal article" date="2019" name="Sci. Rep.">
        <title>Draft genome of Tanacetum cinerariifolium, the natural source of mosquito coil.</title>
        <authorList>
            <person name="Yamashiro T."/>
            <person name="Shiraishi A."/>
            <person name="Satake H."/>
            <person name="Nakayama K."/>
        </authorList>
    </citation>
    <scope>NUCLEOTIDE SEQUENCE</scope>
</reference>
<keyword evidence="1" id="KW-0472">Membrane</keyword>
<protein>
    <submittedName>
        <fullName evidence="2">RNA-directed DNA polymerase, eukaryota</fullName>
    </submittedName>
</protein>
<accession>A0A6L2P4H9</accession>
<gene>
    <name evidence="2" type="ORF">Tci_064487</name>
</gene>
<dbReference type="AlphaFoldDB" id="A0A6L2P4H9"/>
<dbReference type="GO" id="GO:0003964">
    <property type="term" value="F:RNA-directed DNA polymerase activity"/>
    <property type="evidence" value="ECO:0007669"/>
    <property type="project" value="UniProtKB-KW"/>
</dbReference>
<name>A0A6L2P4H9_TANCI</name>